<sequence length="350" mass="38899">MAPALPGLDIKQEIRSIGGPLKVHGHLINLQLVHVLRALGKKKKPWDSSATILTLGMAGGRYEMLKYDESSVRSCYDSFSGMRDTLVYCYQHPPSTFPQYKELEEKIVTGFNETRTPKLQTHQTSKGDDPYNLYWNARVHLWALKPESLRRNASVTFSMLPLPDKGKLLDQLHASVGTDNVREACEKLSHSGKWEEIPMRLCLGTGKQYQAVDEGPADDEPDGAPMAPRAARGGHAAKVAVAWSNYYETCYMRTDSRTRASNLRALHTERGRPDKEHGIVHPSGPARTSQTPDQLVSRIPAGSGRLLKCGRCGYATLRYGQGSCRHIKRFCVVCNPKQLPSIKTCPRCGA</sequence>
<proteinExistence type="predicted"/>
<keyword evidence="3" id="KW-1185">Reference proteome</keyword>
<accession>A0ABN9SIL7</accession>
<evidence type="ECO:0000256" key="1">
    <source>
        <dbReference type="SAM" id="MobiDB-lite"/>
    </source>
</evidence>
<name>A0ABN9SIL7_9DINO</name>
<organism evidence="2 3">
    <name type="scientific">Prorocentrum cordatum</name>
    <dbReference type="NCBI Taxonomy" id="2364126"/>
    <lineage>
        <taxon>Eukaryota</taxon>
        <taxon>Sar</taxon>
        <taxon>Alveolata</taxon>
        <taxon>Dinophyceae</taxon>
        <taxon>Prorocentrales</taxon>
        <taxon>Prorocentraceae</taxon>
        <taxon>Prorocentrum</taxon>
    </lineage>
</organism>
<feature type="compositionally biased region" description="Basic and acidic residues" evidence="1">
    <location>
        <begin position="266"/>
        <end position="279"/>
    </location>
</feature>
<evidence type="ECO:0000313" key="3">
    <source>
        <dbReference type="Proteomes" id="UP001189429"/>
    </source>
</evidence>
<feature type="region of interest" description="Disordered" evidence="1">
    <location>
        <begin position="266"/>
        <end position="294"/>
    </location>
</feature>
<dbReference type="EMBL" id="CAUYUJ010011336">
    <property type="protein sequence ID" value="CAK0831569.1"/>
    <property type="molecule type" value="Genomic_DNA"/>
</dbReference>
<comment type="caution">
    <text evidence="2">The sequence shown here is derived from an EMBL/GenBank/DDBJ whole genome shotgun (WGS) entry which is preliminary data.</text>
</comment>
<dbReference type="Proteomes" id="UP001189429">
    <property type="component" value="Unassembled WGS sequence"/>
</dbReference>
<reference evidence="2" key="1">
    <citation type="submission" date="2023-10" db="EMBL/GenBank/DDBJ databases">
        <authorList>
            <person name="Chen Y."/>
            <person name="Shah S."/>
            <person name="Dougan E. K."/>
            <person name="Thang M."/>
            <person name="Chan C."/>
        </authorList>
    </citation>
    <scope>NUCLEOTIDE SEQUENCE [LARGE SCALE GENOMIC DNA]</scope>
</reference>
<protein>
    <submittedName>
        <fullName evidence="2">Uncharacterized protein</fullName>
    </submittedName>
</protein>
<gene>
    <name evidence="2" type="ORF">PCOR1329_LOCUS29864</name>
</gene>
<evidence type="ECO:0000313" key="2">
    <source>
        <dbReference type="EMBL" id="CAK0831569.1"/>
    </source>
</evidence>